<name>A0A1H3RCX1_9ACTN</name>
<dbReference type="SUPFAM" id="SSF52172">
    <property type="entry name" value="CheY-like"/>
    <property type="match status" value="1"/>
</dbReference>
<dbReference type="Gene3D" id="3.40.50.2300">
    <property type="match status" value="1"/>
</dbReference>
<dbReference type="EMBL" id="FNOT01000035">
    <property type="protein sequence ID" value="SDZ23496.1"/>
    <property type="molecule type" value="Genomic_DNA"/>
</dbReference>
<dbReference type="InterPro" id="IPR011006">
    <property type="entry name" value="CheY-like_superfamily"/>
</dbReference>
<dbReference type="AlphaFoldDB" id="A0A1H3RCX1"/>
<dbReference type="InterPro" id="IPR001789">
    <property type="entry name" value="Sig_transdc_resp-reg_receiver"/>
</dbReference>
<comment type="caution">
    <text evidence="1">Lacks conserved residue(s) required for the propagation of feature annotation.</text>
</comment>
<dbReference type="STRING" id="1137993.SAMN05660209_05129"/>
<dbReference type="RefSeq" id="WP_139263829.1">
    <property type="nucleotide sequence ID" value="NZ_FNOT01000035.1"/>
</dbReference>
<keyword evidence="4" id="KW-1185">Reference proteome</keyword>
<dbReference type="GO" id="GO:0000160">
    <property type="term" value="P:phosphorelay signal transduction system"/>
    <property type="evidence" value="ECO:0007669"/>
    <property type="project" value="InterPro"/>
</dbReference>
<gene>
    <name evidence="3" type="ORF">SAMN05660209_05129</name>
</gene>
<feature type="domain" description="Response regulatory" evidence="2">
    <location>
        <begin position="1"/>
        <end position="105"/>
    </location>
</feature>
<evidence type="ECO:0000256" key="1">
    <source>
        <dbReference type="PROSITE-ProRule" id="PRU00169"/>
    </source>
</evidence>
<evidence type="ECO:0000313" key="3">
    <source>
        <dbReference type="EMBL" id="SDZ23496.1"/>
    </source>
</evidence>
<dbReference type="OrthoDB" id="236568at2"/>
<dbReference type="Proteomes" id="UP000198921">
    <property type="component" value="Unassembled WGS sequence"/>
</dbReference>
<evidence type="ECO:0000259" key="2">
    <source>
        <dbReference type="PROSITE" id="PS50110"/>
    </source>
</evidence>
<accession>A0A1H3RCX1</accession>
<reference evidence="4" key="1">
    <citation type="submission" date="2016-10" db="EMBL/GenBank/DDBJ databases">
        <authorList>
            <person name="Varghese N."/>
            <person name="Submissions S."/>
        </authorList>
    </citation>
    <scope>NUCLEOTIDE SEQUENCE [LARGE SCALE GENOMIC DNA]</scope>
    <source>
        <strain evidence="4">DSM 45422</strain>
    </source>
</reference>
<protein>
    <submittedName>
        <fullName evidence="3">Response regulator receiver domain-containing protein</fullName>
    </submittedName>
</protein>
<evidence type="ECO:0000313" key="4">
    <source>
        <dbReference type="Proteomes" id="UP000198921"/>
    </source>
</evidence>
<dbReference type="PROSITE" id="PS50110">
    <property type="entry name" value="RESPONSE_REGULATORY"/>
    <property type="match status" value="1"/>
</dbReference>
<organism evidence="3 4">
    <name type="scientific">Geodermatophilus africanus</name>
    <dbReference type="NCBI Taxonomy" id="1137993"/>
    <lineage>
        <taxon>Bacteria</taxon>
        <taxon>Bacillati</taxon>
        <taxon>Actinomycetota</taxon>
        <taxon>Actinomycetes</taxon>
        <taxon>Geodermatophilales</taxon>
        <taxon>Geodermatophilaceae</taxon>
        <taxon>Geodermatophilus</taxon>
    </lineage>
</organism>
<sequence length="133" mass="13813">MRRTVAEMLPDEDDVTVVGECGDGSQVVGAAVRIRPDVVLMVLSMPVMNGTATEALRAVRPEAGIVMVTGEGHAARRVDVTAGAQAMVPEGPKARGDAPMPAHGRVRLPVLPLLPVTLLGHLRPPRTSGGGVQ</sequence>
<proteinExistence type="predicted"/>
<dbReference type="Pfam" id="PF00072">
    <property type="entry name" value="Response_reg"/>
    <property type="match status" value="1"/>
</dbReference>